<sequence>MNEHSAEHVTSVRSKENPASLRDLSFGRGLTPRWHLVKIGTFLETFEVAGQPILDLGALRGAWYYSVVVHACANERVRGAHCAQPRAESMQRARFCRA</sequence>
<gene>
    <name evidence="1" type="ORF">LNINA_LOCUS11977</name>
</gene>
<reference evidence="1 2" key="1">
    <citation type="submission" date="2023-11" db="EMBL/GenBank/DDBJ databases">
        <authorList>
            <person name="Okamura Y."/>
        </authorList>
    </citation>
    <scope>NUCLEOTIDE SEQUENCE [LARGE SCALE GENOMIC DNA]</scope>
</reference>
<evidence type="ECO:0000313" key="2">
    <source>
        <dbReference type="Proteomes" id="UP001497472"/>
    </source>
</evidence>
<dbReference type="AlphaFoldDB" id="A0AAV1JVP7"/>
<accession>A0AAV1JVP7</accession>
<organism evidence="1 2">
    <name type="scientific">Leptosia nina</name>
    <dbReference type="NCBI Taxonomy" id="320188"/>
    <lineage>
        <taxon>Eukaryota</taxon>
        <taxon>Metazoa</taxon>
        <taxon>Ecdysozoa</taxon>
        <taxon>Arthropoda</taxon>
        <taxon>Hexapoda</taxon>
        <taxon>Insecta</taxon>
        <taxon>Pterygota</taxon>
        <taxon>Neoptera</taxon>
        <taxon>Endopterygota</taxon>
        <taxon>Lepidoptera</taxon>
        <taxon>Glossata</taxon>
        <taxon>Ditrysia</taxon>
        <taxon>Papilionoidea</taxon>
        <taxon>Pieridae</taxon>
        <taxon>Pierinae</taxon>
        <taxon>Leptosia</taxon>
    </lineage>
</organism>
<dbReference type="EMBL" id="CAVLEF010000203">
    <property type="protein sequence ID" value="CAK1552952.1"/>
    <property type="molecule type" value="Genomic_DNA"/>
</dbReference>
<evidence type="ECO:0000313" key="1">
    <source>
        <dbReference type="EMBL" id="CAK1552952.1"/>
    </source>
</evidence>
<dbReference type="Proteomes" id="UP001497472">
    <property type="component" value="Unassembled WGS sequence"/>
</dbReference>
<keyword evidence="2" id="KW-1185">Reference proteome</keyword>
<name>A0AAV1JVP7_9NEOP</name>
<protein>
    <submittedName>
        <fullName evidence="1">Uncharacterized protein</fullName>
    </submittedName>
</protein>
<proteinExistence type="predicted"/>
<comment type="caution">
    <text evidence="1">The sequence shown here is derived from an EMBL/GenBank/DDBJ whole genome shotgun (WGS) entry which is preliminary data.</text>
</comment>